<keyword evidence="3" id="KW-0479">Metal-binding</keyword>
<dbReference type="Pfam" id="PF06050">
    <property type="entry name" value="HGD-D"/>
    <property type="match status" value="1"/>
</dbReference>
<evidence type="ECO:0000256" key="1">
    <source>
        <dbReference type="ARBA" id="ARBA00001966"/>
    </source>
</evidence>
<comment type="similarity">
    <text evidence="2">Belongs to the FldB/FldC dehydratase alpha/beta subunit family.</text>
</comment>
<protein>
    <submittedName>
        <fullName evidence="4">Benzoyl-CoA reductase/2-hydroxyglutaryl-CoA dehydratase subunit, BcrC/BadD/HgdB</fullName>
    </submittedName>
</protein>
<reference evidence="5" key="1">
    <citation type="submission" date="2016-10" db="EMBL/GenBank/DDBJ databases">
        <authorList>
            <person name="Varghese N."/>
            <person name="Submissions S."/>
        </authorList>
    </citation>
    <scope>NUCLEOTIDE SEQUENCE [LARGE SCALE GENOMIC DNA]</scope>
    <source>
        <strain evidence="5">DSM 3669</strain>
    </source>
</reference>
<sequence>MTKHDIQLVEKNEKIALLIEEAALKGTRRAERYPERKFFGYFCSYWPEELVLAAGLEPLRILPPSARGTPAELPAYCCSLARVSLFMSNTGSFQDLAGVGFAHTCDTMQCLGGIWAGTTQNNTTPVIVPVILNAPGAKKYYAAELESLLLQLGQLAGSEPGDAELNRALELCSRIRSLATELDGLRDKLPSPLVPALLRASQVMPRDVYAGTLEEAMPALRNQAREQPDRQRVLLSGAVLENDSLYEMIEELGGRVVADDTCTGFRHFAAAPEAEIPGAPLEKIVSRYMTMPPCPCRNRGGE</sequence>
<dbReference type="GO" id="GO:0016836">
    <property type="term" value="F:hydro-lyase activity"/>
    <property type="evidence" value="ECO:0007669"/>
    <property type="project" value="UniProtKB-ARBA"/>
</dbReference>
<evidence type="ECO:0000256" key="3">
    <source>
        <dbReference type="ARBA" id="ARBA00023014"/>
    </source>
</evidence>
<organism evidence="4 5">
    <name type="scientific">Desulfoscipio geothermicus DSM 3669</name>
    <dbReference type="NCBI Taxonomy" id="1121426"/>
    <lineage>
        <taxon>Bacteria</taxon>
        <taxon>Bacillati</taxon>
        <taxon>Bacillota</taxon>
        <taxon>Clostridia</taxon>
        <taxon>Eubacteriales</taxon>
        <taxon>Desulfallaceae</taxon>
        <taxon>Desulfoscipio</taxon>
    </lineage>
</organism>
<accession>A0A1I6D621</accession>
<dbReference type="Gene3D" id="1.20.1270.370">
    <property type="match status" value="1"/>
</dbReference>
<evidence type="ECO:0000313" key="4">
    <source>
        <dbReference type="EMBL" id="SFR00908.1"/>
    </source>
</evidence>
<dbReference type="EMBL" id="FOYM01000006">
    <property type="protein sequence ID" value="SFR00908.1"/>
    <property type="molecule type" value="Genomic_DNA"/>
</dbReference>
<evidence type="ECO:0000313" key="5">
    <source>
        <dbReference type="Proteomes" id="UP000199584"/>
    </source>
</evidence>
<dbReference type="STRING" id="39060.SAMN05660706_10621"/>
<dbReference type="RefSeq" id="WP_342741311.1">
    <property type="nucleotide sequence ID" value="NZ_FOYM01000006.1"/>
</dbReference>
<keyword evidence="3" id="KW-0411">Iron-sulfur</keyword>
<dbReference type="AlphaFoldDB" id="A0A1I6D621"/>
<dbReference type="GO" id="GO:0051536">
    <property type="term" value="F:iron-sulfur cluster binding"/>
    <property type="evidence" value="ECO:0007669"/>
    <property type="project" value="UniProtKB-KW"/>
</dbReference>
<dbReference type="PANTHER" id="PTHR30548:SF1">
    <property type="entry name" value="DEHYDRATASE SUBUNIT MJ0007-RELATED"/>
    <property type="match status" value="1"/>
</dbReference>
<keyword evidence="5" id="KW-1185">Reference proteome</keyword>
<dbReference type="Gene3D" id="3.40.50.11900">
    <property type="match status" value="1"/>
</dbReference>
<dbReference type="PANTHER" id="PTHR30548">
    <property type="entry name" value="2-HYDROXYGLUTARYL-COA DEHYDRATASE, D-COMPONENT-RELATED"/>
    <property type="match status" value="1"/>
</dbReference>
<dbReference type="InterPro" id="IPR010327">
    <property type="entry name" value="FldB/FldC_alpha/beta"/>
</dbReference>
<gene>
    <name evidence="4" type="ORF">SAMN05660706_10621</name>
</gene>
<comment type="cofactor">
    <cofactor evidence="1">
        <name>[4Fe-4S] cluster</name>
        <dbReference type="ChEBI" id="CHEBI:49883"/>
    </cofactor>
</comment>
<dbReference type="Gene3D" id="3.40.50.11890">
    <property type="match status" value="1"/>
</dbReference>
<dbReference type="Proteomes" id="UP000199584">
    <property type="component" value="Unassembled WGS sequence"/>
</dbReference>
<proteinExistence type="inferred from homology"/>
<evidence type="ECO:0000256" key="2">
    <source>
        <dbReference type="ARBA" id="ARBA00005806"/>
    </source>
</evidence>
<keyword evidence="3" id="KW-0408">Iron</keyword>
<name>A0A1I6D621_9FIRM</name>